<comment type="caution">
    <text evidence="5">The sequence shown here is derived from an EMBL/GenBank/DDBJ whole genome shotgun (WGS) entry which is preliminary data.</text>
</comment>
<dbReference type="SUPFAM" id="SSF100950">
    <property type="entry name" value="NagB/RpiA/CoA transferase-like"/>
    <property type="match status" value="1"/>
</dbReference>
<organism evidence="5 6">
    <name type="scientific">Persicitalea jodogahamensis</name>
    <dbReference type="NCBI Taxonomy" id="402147"/>
    <lineage>
        <taxon>Bacteria</taxon>
        <taxon>Pseudomonadati</taxon>
        <taxon>Bacteroidota</taxon>
        <taxon>Cytophagia</taxon>
        <taxon>Cytophagales</taxon>
        <taxon>Spirosomataceae</taxon>
        <taxon>Persicitalea</taxon>
    </lineage>
</organism>
<dbReference type="GO" id="GO:0035999">
    <property type="term" value="P:tetrahydrofolate interconversion"/>
    <property type="evidence" value="ECO:0007669"/>
    <property type="project" value="TreeGrafter"/>
</dbReference>
<keyword evidence="4" id="KW-0460">Magnesium</keyword>
<dbReference type="NCBIfam" id="TIGR02727">
    <property type="entry name" value="MTHFS_bact"/>
    <property type="match status" value="1"/>
</dbReference>
<evidence type="ECO:0000256" key="4">
    <source>
        <dbReference type="RuleBase" id="RU361279"/>
    </source>
</evidence>
<dbReference type="GO" id="GO:0005524">
    <property type="term" value="F:ATP binding"/>
    <property type="evidence" value="ECO:0007669"/>
    <property type="project" value="UniProtKB-KW"/>
</dbReference>
<comment type="catalytic activity">
    <reaction evidence="4">
        <text>(6S)-5-formyl-5,6,7,8-tetrahydrofolate + ATP = (6R)-5,10-methenyltetrahydrofolate + ADP + phosphate</text>
        <dbReference type="Rhea" id="RHEA:10488"/>
        <dbReference type="ChEBI" id="CHEBI:30616"/>
        <dbReference type="ChEBI" id="CHEBI:43474"/>
        <dbReference type="ChEBI" id="CHEBI:57455"/>
        <dbReference type="ChEBI" id="CHEBI:57457"/>
        <dbReference type="ChEBI" id="CHEBI:456216"/>
        <dbReference type="EC" id="6.3.3.2"/>
    </reaction>
</comment>
<dbReference type="InterPro" id="IPR024185">
    <property type="entry name" value="FTHF_cligase-like_sf"/>
</dbReference>
<keyword evidence="6" id="KW-1185">Reference proteome</keyword>
<keyword evidence="2 4" id="KW-0547">Nucleotide-binding</keyword>
<keyword evidence="3 4" id="KW-0067">ATP-binding</keyword>
<dbReference type="Pfam" id="PF01812">
    <property type="entry name" value="5-FTHF_cyc-lig"/>
    <property type="match status" value="1"/>
</dbReference>
<dbReference type="EMBL" id="BMXF01000001">
    <property type="protein sequence ID" value="GHB55156.1"/>
    <property type="molecule type" value="Genomic_DNA"/>
</dbReference>
<gene>
    <name evidence="5" type="ORF">GCM10007390_05410</name>
</gene>
<dbReference type="AlphaFoldDB" id="A0A8J3G8E8"/>
<sequence length="115" mass="12933">MIPGTSKLQNYLWNDETVLISNRWGIEEPGAGTSQPVEIQAIDAVLVPLLAFDQKGHRVGYGGGFYDRFLAQCRPDTLKIGLSAFEAIEEIEDADEWDVKLNYCVTPTNIYHWNS</sequence>
<evidence type="ECO:0000256" key="2">
    <source>
        <dbReference type="ARBA" id="ARBA00022741"/>
    </source>
</evidence>
<comment type="similarity">
    <text evidence="1 4">Belongs to the 5-formyltetrahydrofolate cyclo-ligase family.</text>
</comment>
<evidence type="ECO:0000313" key="5">
    <source>
        <dbReference type="EMBL" id="GHB55156.1"/>
    </source>
</evidence>
<dbReference type="PANTHER" id="PTHR23407">
    <property type="entry name" value="ATPASE INHIBITOR/5-FORMYLTETRAHYDROFOLATE CYCLO-LIGASE"/>
    <property type="match status" value="1"/>
</dbReference>
<protein>
    <recommendedName>
        <fullName evidence="4">5-formyltetrahydrofolate cyclo-ligase</fullName>
        <ecNumber evidence="4">6.3.3.2</ecNumber>
    </recommendedName>
</protein>
<evidence type="ECO:0000256" key="3">
    <source>
        <dbReference type="ARBA" id="ARBA00022840"/>
    </source>
</evidence>
<keyword evidence="4" id="KW-0479">Metal-binding</keyword>
<dbReference type="InterPro" id="IPR037171">
    <property type="entry name" value="NagB/RpiA_transferase-like"/>
</dbReference>
<dbReference type="Proteomes" id="UP000598271">
    <property type="component" value="Unassembled WGS sequence"/>
</dbReference>
<evidence type="ECO:0000313" key="6">
    <source>
        <dbReference type="Proteomes" id="UP000598271"/>
    </source>
</evidence>
<dbReference type="GO" id="GO:0046872">
    <property type="term" value="F:metal ion binding"/>
    <property type="evidence" value="ECO:0007669"/>
    <property type="project" value="UniProtKB-KW"/>
</dbReference>
<evidence type="ECO:0000256" key="1">
    <source>
        <dbReference type="ARBA" id="ARBA00010638"/>
    </source>
</evidence>
<dbReference type="PANTHER" id="PTHR23407:SF1">
    <property type="entry name" value="5-FORMYLTETRAHYDROFOLATE CYCLO-LIGASE"/>
    <property type="match status" value="1"/>
</dbReference>
<comment type="cofactor">
    <cofactor evidence="4">
        <name>Mg(2+)</name>
        <dbReference type="ChEBI" id="CHEBI:18420"/>
    </cofactor>
</comment>
<dbReference type="GO" id="GO:0009396">
    <property type="term" value="P:folic acid-containing compound biosynthetic process"/>
    <property type="evidence" value="ECO:0007669"/>
    <property type="project" value="TreeGrafter"/>
</dbReference>
<dbReference type="EC" id="6.3.3.2" evidence="4"/>
<name>A0A8J3G8E8_9BACT</name>
<dbReference type="GO" id="GO:0030272">
    <property type="term" value="F:5-formyltetrahydrofolate cyclo-ligase activity"/>
    <property type="evidence" value="ECO:0007669"/>
    <property type="project" value="UniProtKB-EC"/>
</dbReference>
<proteinExistence type="inferred from homology"/>
<dbReference type="Gene3D" id="3.40.50.10420">
    <property type="entry name" value="NagB/RpiA/CoA transferase-like"/>
    <property type="match status" value="1"/>
</dbReference>
<reference evidence="5 6" key="1">
    <citation type="journal article" date="2014" name="Int. J. Syst. Evol. Microbiol.">
        <title>Complete genome sequence of Corynebacterium casei LMG S-19264T (=DSM 44701T), isolated from a smear-ripened cheese.</title>
        <authorList>
            <consortium name="US DOE Joint Genome Institute (JGI-PGF)"/>
            <person name="Walter F."/>
            <person name="Albersmeier A."/>
            <person name="Kalinowski J."/>
            <person name="Ruckert C."/>
        </authorList>
    </citation>
    <scope>NUCLEOTIDE SEQUENCE [LARGE SCALE GENOMIC DNA]</scope>
    <source>
        <strain evidence="5 6">KCTC 12866</strain>
    </source>
</reference>
<dbReference type="InterPro" id="IPR002698">
    <property type="entry name" value="FTHF_cligase"/>
</dbReference>
<accession>A0A8J3G8E8</accession>